<dbReference type="AlphaFoldDB" id="A0A090L251"/>
<dbReference type="GeneID" id="36376256"/>
<comment type="function">
    <text evidence="12">Catalyzes the reduction of 3'-oxosphinganine (3-ketodihydrosphingosine/KDS) to sphinganine (dihydrosphingosine/DHS), the second step of de novo sphingolipid biosynthesis.</text>
</comment>
<dbReference type="WormBase" id="SRAE_1000214700">
    <property type="protein sequence ID" value="SRP03997"/>
    <property type="gene ID" value="WBGene00258761"/>
</dbReference>
<dbReference type="EMBL" id="LN609528">
    <property type="protein sequence ID" value="CEF63891.1"/>
    <property type="molecule type" value="Genomic_DNA"/>
</dbReference>
<feature type="transmembrane region" description="Helical" evidence="15">
    <location>
        <begin position="179"/>
        <end position="197"/>
    </location>
</feature>
<dbReference type="InterPro" id="IPR045022">
    <property type="entry name" value="KDSR-like"/>
</dbReference>
<dbReference type="RefSeq" id="XP_024503092.1">
    <property type="nucleotide sequence ID" value="XM_024649190.1"/>
</dbReference>
<keyword evidence="7" id="KW-0521">NADP</keyword>
<keyword evidence="8" id="KW-0746">Sphingolipid metabolism</keyword>
<reference evidence="17" key="1">
    <citation type="submission" date="2014-09" db="EMBL/GenBank/DDBJ databases">
        <authorList>
            <person name="Martin A.A."/>
        </authorList>
    </citation>
    <scope>NUCLEOTIDE SEQUENCE</scope>
    <source>
        <strain evidence="17">ED321</strain>
    </source>
</reference>
<dbReference type="GO" id="GO:0006666">
    <property type="term" value="P:3-keto-sphinganine metabolic process"/>
    <property type="evidence" value="ECO:0007669"/>
    <property type="project" value="InterPro"/>
</dbReference>
<dbReference type="Gene3D" id="3.40.50.720">
    <property type="entry name" value="NAD(P)-binding Rossmann-like Domain"/>
    <property type="match status" value="1"/>
</dbReference>
<evidence type="ECO:0000313" key="17">
    <source>
        <dbReference type="Proteomes" id="UP000035682"/>
    </source>
</evidence>
<name>A0A090L251_STRRB</name>
<keyword evidence="10" id="KW-0443">Lipid metabolism</keyword>
<evidence type="ECO:0000256" key="15">
    <source>
        <dbReference type="SAM" id="Phobius"/>
    </source>
</evidence>
<dbReference type="InterPro" id="IPR036291">
    <property type="entry name" value="NAD(P)-bd_dom_sf"/>
</dbReference>
<dbReference type="PROSITE" id="PS00061">
    <property type="entry name" value="ADH_SHORT"/>
    <property type="match status" value="1"/>
</dbReference>
<evidence type="ECO:0000256" key="10">
    <source>
        <dbReference type="ARBA" id="ARBA00023098"/>
    </source>
</evidence>
<evidence type="ECO:0000313" key="19">
    <source>
        <dbReference type="WormBase" id="SRAE_1000214700"/>
    </source>
</evidence>
<gene>
    <name evidence="16 18 19" type="ORF">SRAE_1000214700</name>
</gene>
<dbReference type="GO" id="GO:0030148">
    <property type="term" value="P:sphingolipid biosynthetic process"/>
    <property type="evidence" value="ECO:0007669"/>
    <property type="project" value="InterPro"/>
</dbReference>
<dbReference type="CTD" id="36376256"/>
<comment type="catalytic activity">
    <reaction evidence="13">
        <text>sphinganine + NADP(+) = 3-oxosphinganine + NADPH + H(+)</text>
        <dbReference type="Rhea" id="RHEA:22640"/>
        <dbReference type="ChEBI" id="CHEBI:15378"/>
        <dbReference type="ChEBI" id="CHEBI:57783"/>
        <dbReference type="ChEBI" id="CHEBI:57817"/>
        <dbReference type="ChEBI" id="CHEBI:58299"/>
        <dbReference type="ChEBI" id="CHEBI:58349"/>
        <dbReference type="EC" id="1.1.1.102"/>
    </reaction>
    <physiologicalReaction direction="right-to-left" evidence="13">
        <dbReference type="Rhea" id="RHEA:22642"/>
    </physiologicalReaction>
</comment>
<reference evidence="16" key="2">
    <citation type="submission" date="2014-09" db="EMBL/GenBank/DDBJ databases">
        <authorList>
            <person name="Aslett A.Martin."/>
        </authorList>
    </citation>
    <scope>NUCLEOTIDE SEQUENCE</scope>
    <source>
        <strain evidence="16">ED321 Heterogonic</strain>
    </source>
</reference>
<proteinExistence type="inferred from homology"/>
<evidence type="ECO:0000256" key="6">
    <source>
        <dbReference type="ARBA" id="ARBA00022824"/>
    </source>
</evidence>
<evidence type="ECO:0000256" key="2">
    <source>
        <dbReference type="ARBA" id="ARBA00004760"/>
    </source>
</evidence>
<comment type="similarity">
    <text evidence="4 14">Belongs to the short-chain dehydrogenases/reductases (SDR) family.</text>
</comment>
<keyword evidence="6" id="KW-0256">Endoplasmic reticulum</keyword>
<comment type="pathway">
    <text evidence="3">Sphingolipid metabolism.</text>
</comment>
<dbReference type="Pfam" id="PF00106">
    <property type="entry name" value="adh_short"/>
    <property type="match status" value="1"/>
</dbReference>
<dbReference type="OrthoDB" id="37659at2759"/>
<evidence type="ECO:0000313" key="18">
    <source>
        <dbReference type="WBParaSite" id="SRAE_1000214700.1"/>
    </source>
</evidence>
<dbReference type="GO" id="GO:0047560">
    <property type="term" value="F:3-dehydrosphinganine reductase activity"/>
    <property type="evidence" value="ECO:0007669"/>
    <property type="project" value="UniProtKB-EC"/>
</dbReference>
<evidence type="ECO:0000256" key="14">
    <source>
        <dbReference type="RuleBase" id="RU000363"/>
    </source>
</evidence>
<dbReference type="OMA" id="PRQWGFF"/>
<comment type="pathway">
    <text evidence="2">Lipid metabolism; sphingolipid metabolism.</text>
</comment>
<evidence type="ECO:0000256" key="5">
    <source>
        <dbReference type="ARBA" id="ARBA00022741"/>
    </source>
</evidence>
<dbReference type="STRING" id="34506.A0A090L251"/>
<evidence type="ECO:0000256" key="1">
    <source>
        <dbReference type="ARBA" id="ARBA00004240"/>
    </source>
</evidence>
<keyword evidence="17" id="KW-1185">Reference proteome</keyword>
<dbReference type="FunFam" id="3.40.50.720:FF:000165">
    <property type="entry name" value="3-ketodihydrosphingosine reductase"/>
    <property type="match status" value="1"/>
</dbReference>
<evidence type="ECO:0000256" key="3">
    <source>
        <dbReference type="ARBA" id="ARBA00004991"/>
    </source>
</evidence>
<dbReference type="GO" id="GO:0000166">
    <property type="term" value="F:nucleotide binding"/>
    <property type="evidence" value="ECO:0007669"/>
    <property type="project" value="UniProtKB-KW"/>
</dbReference>
<sequence>MIPHFILDLTMAIAIIFGLGGIFFFVLTFSLSKKTYMDFKKKHVLITGGSKGIGKQIAIASLKKGANVSIIARDETSLKNTCDELNKLSSELDNGTKAYWYSVDMSSDFEIIKNVIKNAEDKGGPVDILINNAGVSTQQAFEELPIEAFDKQMKVNYLSGVYTTRAVIEKMKKRNSGHIVFVSSAAGQCAIWGYTAYSASKFAIRGFADALSMEVLPYGIGVTVLYPPNTNTEGFAEELKTMPEEVKLISDSAGIFEPSYVAEKLIKGIENGDCNVNIGLDGWMLGHLSAGASPEKSILAATTQIFLNGLFRGIFLLYMGHFNRIVRRCKRKRETTEEDC</sequence>
<evidence type="ECO:0000313" key="16">
    <source>
        <dbReference type="EMBL" id="CEF63891.1"/>
    </source>
</evidence>
<comment type="subcellular location">
    <subcellularLocation>
        <location evidence="1">Endoplasmic reticulum</location>
    </subcellularLocation>
</comment>
<evidence type="ECO:0000256" key="4">
    <source>
        <dbReference type="ARBA" id="ARBA00006484"/>
    </source>
</evidence>
<accession>A0A090L251</accession>
<dbReference type="SUPFAM" id="SSF51735">
    <property type="entry name" value="NAD(P)-binding Rossmann-fold domains"/>
    <property type="match status" value="1"/>
</dbReference>
<reference evidence="18" key="3">
    <citation type="submission" date="2020-12" db="UniProtKB">
        <authorList>
            <consortium name="WormBaseParasite"/>
        </authorList>
    </citation>
    <scope>IDENTIFICATION</scope>
</reference>
<dbReference type="WBParaSite" id="SRAE_1000214700.1">
    <property type="protein sequence ID" value="SRAE_1000214700.1"/>
    <property type="gene ID" value="WBGene00258761"/>
</dbReference>
<evidence type="ECO:0000256" key="11">
    <source>
        <dbReference type="ARBA" id="ARBA00026112"/>
    </source>
</evidence>
<keyword evidence="15" id="KW-1133">Transmembrane helix</keyword>
<evidence type="ECO:0000256" key="9">
    <source>
        <dbReference type="ARBA" id="ARBA00023002"/>
    </source>
</evidence>
<dbReference type="PANTHER" id="PTHR43550">
    <property type="entry name" value="3-KETODIHYDROSPHINGOSINE REDUCTASE"/>
    <property type="match status" value="1"/>
</dbReference>
<keyword evidence="5" id="KW-0547">Nucleotide-binding</keyword>
<dbReference type="GO" id="GO:0005789">
    <property type="term" value="C:endoplasmic reticulum membrane"/>
    <property type="evidence" value="ECO:0007669"/>
    <property type="project" value="TreeGrafter"/>
</dbReference>
<feature type="transmembrane region" description="Helical" evidence="15">
    <location>
        <begin position="12"/>
        <end position="32"/>
    </location>
</feature>
<keyword evidence="15" id="KW-0812">Transmembrane</keyword>
<dbReference type="EC" id="1.1.1.102" evidence="11"/>
<dbReference type="PRINTS" id="PR00081">
    <property type="entry name" value="GDHRDH"/>
</dbReference>
<dbReference type="InterPro" id="IPR002347">
    <property type="entry name" value="SDR_fam"/>
</dbReference>
<organism evidence="16">
    <name type="scientific">Strongyloides ratti</name>
    <name type="common">Parasitic roundworm</name>
    <dbReference type="NCBI Taxonomy" id="34506"/>
    <lineage>
        <taxon>Eukaryota</taxon>
        <taxon>Metazoa</taxon>
        <taxon>Ecdysozoa</taxon>
        <taxon>Nematoda</taxon>
        <taxon>Chromadorea</taxon>
        <taxon>Rhabditida</taxon>
        <taxon>Tylenchina</taxon>
        <taxon>Panagrolaimomorpha</taxon>
        <taxon>Strongyloidoidea</taxon>
        <taxon>Strongyloididae</taxon>
        <taxon>Strongyloides</taxon>
    </lineage>
</organism>
<dbReference type="PANTHER" id="PTHR43550:SF3">
    <property type="entry name" value="3-KETODIHYDROSPHINGOSINE REDUCTASE"/>
    <property type="match status" value="1"/>
</dbReference>
<dbReference type="Proteomes" id="UP000035682">
    <property type="component" value="Unplaced"/>
</dbReference>
<keyword evidence="15" id="KW-0472">Membrane</keyword>
<evidence type="ECO:0000256" key="8">
    <source>
        <dbReference type="ARBA" id="ARBA00022919"/>
    </source>
</evidence>
<dbReference type="PRINTS" id="PR00080">
    <property type="entry name" value="SDRFAMILY"/>
</dbReference>
<evidence type="ECO:0000256" key="7">
    <source>
        <dbReference type="ARBA" id="ARBA00022857"/>
    </source>
</evidence>
<protein>
    <recommendedName>
        <fullName evidence="11">3-dehydrosphinganine reductase</fullName>
        <ecNumber evidence="11">1.1.1.102</ecNumber>
    </recommendedName>
</protein>
<dbReference type="CDD" id="cd08939">
    <property type="entry name" value="KDSR-like_SDR_c"/>
    <property type="match status" value="1"/>
</dbReference>
<evidence type="ECO:0000256" key="13">
    <source>
        <dbReference type="ARBA" id="ARBA00048930"/>
    </source>
</evidence>
<dbReference type="InterPro" id="IPR020904">
    <property type="entry name" value="Sc_DH/Rdtase_CS"/>
</dbReference>
<evidence type="ECO:0000256" key="12">
    <source>
        <dbReference type="ARBA" id="ARBA00044737"/>
    </source>
</evidence>
<feature type="transmembrane region" description="Helical" evidence="15">
    <location>
        <begin position="298"/>
        <end position="318"/>
    </location>
</feature>
<keyword evidence="9" id="KW-0560">Oxidoreductase</keyword>